<comment type="caution">
    <text evidence="3">The sequence shown here is derived from an EMBL/GenBank/DDBJ whole genome shotgun (WGS) entry which is preliminary data.</text>
</comment>
<feature type="compositionally biased region" description="Basic residues" evidence="1">
    <location>
        <begin position="307"/>
        <end position="317"/>
    </location>
</feature>
<dbReference type="PROSITE" id="PS51299">
    <property type="entry name" value="HTH_APSES"/>
    <property type="match status" value="1"/>
</dbReference>
<proteinExistence type="predicted"/>
<gene>
    <name evidence="3" type="ORF">HDK90DRAFT_508142</name>
</gene>
<dbReference type="InterPro" id="IPR003163">
    <property type="entry name" value="Tscrpt_reg_HTH_APSES-type"/>
</dbReference>
<evidence type="ECO:0000256" key="1">
    <source>
        <dbReference type="SAM" id="MobiDB-lite"/>
    </source>
</evidence>
<evidence type="ECO:0000313" key="4">
    <source>
        <dbReference type="Proteomes" id="UP001492380"/>
    </source>
</evidence>
<feature type="region of interest" description="Disordered" evidence="1">
    <location>
        <begin position="240"/>
        <end position="284"/>
    </location>
</feature>
<evidence type="ECO:0000313" key="3">
    <source>
        <dbReference type="EMBL" id="KAK8244429.1"/>
    </source>
</evidence>
<dbReference type="InterPro" id="IPR051642">
    <property type="entry name" value="SWI6-like"/>
</dbReference>
<keyword evidence="4" id="KW-1185">Reference proteome</keyword>
<dbReference type="SUPFAM" id="SSF54616">
    <property type="entry name" value="DNA-binding domain of Mlu1-box binding protein MBP1"/>
    <property type="match status" value="1"/>
</dbReference>
<dbReference type="InterPro" id="IPR036887">
    <property type="entry name" value="HTH_APSES_sf"/>
</dbReference>
<organism evidence="3 4">
    <name type="scientific">Phyllosticta capitalensis</name>
    <dbReference type="NCBI Taxonomy" id="121624"/>
    <lineage>
        <taxon>Eukaryota</taxon>
        <taxon>Fungi</taxon>
        <taxon>Dikarya</taxon>
        <taxon>Ascomycota</taxon>
        <taxon>Pezizomycotina</taxon>
        <taxon>Dothideomycetes</taxon>
        <taxon>Dothideomycetes incertae sedis</taxon>
        <taxon>Botryosphaeriales</taxon>
        <taxon>Phyllostictaceae</taxon>
        <taxon>Phyllosticta</taxon>
    </lineage>
</organism>
<feature type="region of interest" description="Disordered" evidence="1">
    <location>
        <begin position="501"/>
        <end position="526"/>
    </location>
</feature>
<dbReference type="Proteomes" id="UP001492380">
    <property type="component" value="Unassembled WGS sequence"/>
</dbReference>
<dbReference type="Gene3D" id="3.10.260.10">
    <property type="entry name" value="Transcription regulator HTH, APSES-type DNA-binding domain"/>
    <property type="match status" value="1"/>
</dbReference>
<accession>A0ABR1Z0E0</accession>
<feature type="compositionally biased region" description="Polar residues" evidence="1">
    <location>
        <begin position="240"/>
        <end position="249"/>
    </location>
</feature>
<evidence type="ECO:0000259" key="2">
    <source>
        <dbReference type="PROSITE" id="PS51299"/>
    </source>
</evidence>
<dbReference type="PANTHER" id="PTHR43828:SF5">
    <property type="entry name" value="TRANSCRIPTIONAL REPRESSOR XBP1"/>
    <property type="match status" value="1"/>
</dbReference>
<feature type="domain" description="HTH APSES-type" evidence="2">
    <location>
        <begin position="95"/>
        <end position="213"/>
    </location>
</feature>
<protein>
    <recommendedName>
        <fullName evidence="2">HTH APSES-type domain-containing protein</fullName>
    </recommendedName>
</protein>
<sequence length="608" mass="66045">MIKIESLLNPLSEASLGRHSPPPSPHLSDPHRSKVSKTAAVFVKGEPKGEVRYPPHEVDDDDELVKELIKYRITPSPLRDIKKYPRHIPYNSDKKSFLTRTGREAFEVFQYTYKVPGESTEYVVMWDYNIGLVRITPFFKSCKYPKTTPAKALRINNGLGAISYSITGGALAAQGYWMPFEAAKAVAATFCYPIRHALTPIFGREFIEMCTLPTEASYASFKIRDDIVRDSTQQTEQWRSFYSTPQSDHAPSPTPLGSPLDIQRPSSAAVADSFPPWSPASSRQLRRVVTRSGGIHPQLQQQSSHCHDHHRSSKRRAIGSSRNINRHSDHTPTSDTDDERYTISPQVSPKGKTFLWFSADGAPYTPAPTPRARRAAAERAVRGDPMSIANVVTHNHDDNDVQNHGAACGSPVSTVSTTTATTATLGTGTGAGTPTSAASPQHNAWYSFVPRSCWSEVDEVAASDVAMMSMSKPTQSHQLGHYHGGIPTSHVKTSPCSPRLLPGTTPMPRAGAGSKRKVSESSSSATDDEIAAVTALMDGCVEDVSSPVSVISPRLPQHPVRPRGAIAAGTAGKGTDMEAALALIAMASGGEEDDVVDDVRRRKSRRVS</sequence>
<reference evidence="3 4" key="1">
    <citation type="submission" date="2024-04" db="EMBL/GenBank/DDBJ databases">
        <title>Phyllosticta paracitricarpa is synonymous to the EU quarantine fungus P. citricarpa based on phylogenomic analyses.</title>
        <authorList>
            <consortium name="Lawrence Berkeley National Laboratory"/>
            <person name="Van Ingen-Buijs V.A."/>
            <person name="Van Westerhoven A.C."/>
            <person name="Haridas S."/>
            <person name="Skiadas P."/>
            <person name="Martin F."/>
            <person name="Groenewald J.Z."/>
            <person name="Crous P.W."/>
            <person name="Seidl M.F."/>
        </authorList>
    </citation>
    <scope>NUCLEOTIDE SEQUENCE [LARGE SCALE GENOMIC DNA]</scope>
    <source>
        <strain evidence="3 4">CBS 123374</strain>
    </source>
</reference>
<name>A0ABR1Z0E0_9PEZI</name>
<dbReference type="PANTHER" id="PTHR43828">
    <property type="entry name" value="ASPARAGINASE"/>
    <property type="match status" value="1"/>
</dbReference>
<dbReference type="EMBL" id="JBBWRZ010000002">
    <property type="protein sequence ID" value="KAK8244429.1"/>
    <property type="molecule type" value="Genomic_DNA"/>
</dbReference>
<feature type="region of interest" description="Disordered" evidence="1">
    <location>
        <begin position="12"/>
        <end position="36"/>
    </location>
</feature>
<feature type="region of interest" description="Disordered" evidence="1">
    <location>
        <begin position="296"/>
        <end position="346"/>
    </location>
</feature>